<name>A0A1M6G2S3_9BACT</name>
<keyword evidence="3" id="KW-1185">Reference proteome</keyword>
<proteinExistence type="predicted"/>
<evidence type="ECO:0000256" key="1">
    <source>
        <dbReference type="SAM" id="SignalP"/>
    </source>
</evidence>
<dbReference type="OrthoDB" id="1121445at2"/>
<feature type="chain" id="PRO_5012770843" description="DUF4468 domain-containing protein" evidence="1">
    <location>
        <begin position="20"/>
        <end position="207"/>
    </location>
</feature>
<feature type="signal peptide" evidence="1">
    <location>
        <begin position="1"/>
        <end position="19"/>
    </location>
</feature>
<protein>
    <recommendedName>
        <fullName evidence="4">DUF4468 domain-containing protein</fullName>
    </recommendedName>
</protein>
<evidence type="ECO:0008006" key="4">
    <source>
        <dbReference type="Google" id="ProtNLM"/>
    </source>
</evidence>
<sequence length="207" mass="23722">MKKIVTVIFLSILSIAVFAQQNEEEIIRDNFNKYRTLSLQSNGVEAVKYLDSRSIKYYETILELVKNADSLKVESLTLMGKFMVFSIRKMVPKEDILKFDGKALLVYAIDNGMIDNSSARNIGIGEVIVEDQFAKGQLIVNGNVTPHFFHFYFEEGQWKFDITSLIPIGIPYFEKIVETLGEKGIATFIQNMDTLNYQNQDIWEPVN</sequence>
<organism evidence="2 3">
    <name type="scientific">Tangfeifania diversioriginum</name>
    <dbReference type="NCBI Taxonomy" id="1168035"/>
    <lineage>
        <taxon>Bacteria</taxon>
        <taxon>Pseudomonadati</taxon>
        <taxon>Bacteroidota</taxon>
        <taxon>Bacteroidia</taxon>
        <taxon>Marinilabiliales</taxon>
        <taxon>Prolixibacteraceae</taxon>
        <taxon>Tangfeifania</taxon>
    </lineage>
</organism>
<reference evidence="2 3" key="1">
    <citation type="submission" date="2016-11" db="EMBL/GenBank/DDBJ databases">
        <authorList>
            <person name="Jaros S."/>
            <person name="Januszkiewicz K."/>
            <person name="Wedrychowicz H."/>
        </authorList>
    </citation>
    <scope>NUCLEOTIDE SEQUENCE [LARGE SCALE GENOMIC DNA]</scope>
    <source>
        <strain evidence="2 3">DSM 27063</strain>
    </source>
</reference>
<gene>
    <name evidence="2" type="ORF">SAMN05444280_1107</name>
</gene>
<dbReference type="AlphaFoldDB" id="A0A1M6G2S3"/>
<dbReference type="RefSeq" id="WP_073168194.1">
    <property type="nucleotide sequence ID" value="NZ_FQZE01000010.1"/>
</dbReference>
<evidence type="ECO:0000313" key="3">
    <source>
        <dbReference type="Proteomes" id="UP000184050"/>
    </source>
</evidence>
<dbReference type="STRING" id="1168035.SAMN05444280_1107"/>
<dbReference type="EMBL" id="FQZE01000010">
    <property type="protein sequence ID" value="SHJ04256.1"/>
    <property type="molecule type" value="Genomic_DNA"/>
</dbReference>
<dbReference type="Proteomes" id="UP000184050">
    <property type="component" value="Unassembled WGS sequence"/>
</dbReference>
<keyword evidence="1" id="KW-0732">Signal</keyword>
<evidence type="ECO:0000313" key="2">
    <source>
        <dbReference type="EMBL" id="SHJ04256.1"/>
    </source>
</evidence>
<accession>A0A1M6G2S3</accession>